<evidence type="ECO:0000256" key="3">
    <source>
        <dbReference type="ARBA" id="ARBA00022553"/>
    </source>
</evidence>
<dbReference type="GO" id="GO:0000155">
    <property type="term" value="F:phosphorelay sensor kinase activity"/>
    <property type="evidence" value="ECO:0007669"/>
    <property type="project" value="InterPro"/>
</dbReference>
<organism evidence="9 10">
    <name type="scientific">Posidoniimonas corsicana</name>
    <dbReference type="NCBI Taxonomy" id="1938618"/>
    <lineage>
        <taxon>Bacteria</taxon>
        <taxon>Pseudomonadati</taxon>
        <taxon>Planctomycetota</taxon>
        <taxon>Planctomycetia</taxon>
        <taxon>Pirellulales</taxon>
        <taxon>Lacipirellulaceae</taxon>
        <taxon>Posidoniimonas</taxon>
    </lineage>
</organism>
<keyword evidence="7" id="KW-1133">Transmembrane helix</keyword>
<feature type="transmembrane region" description="Helical" evidence="7">
    <location>
        <begin position="375"/>
        <end position="398"/>
    </location>
</feature>
<dbReference type="Pfam" id="PF02518">
    <property type="entry name" value="HATPase_c"/>
    <property type="match status" value="1"/>
</dbReference>
<dbReference type="SMART" id="SM00388">
    <property type="entry name" value="HisKA"/>
    <property type="match status" value="1"/>
</dbReference>
<comment type="catalytic activity">
    <reaction evidence="1">
        <text>ATP + protein L-histidine = ADP + protein N-phospho-L-histidine.</text>
        <dbReference type="EC" id="2.7.13.3"/>
    </reaction>
</comment>
<dbReference type="InterPro" id="IPR003661">
    <property type="entry name" value="HisK_dim/P_dom"/>
</dbReference>
<gene>
    <name evidence="9" type="primary">senX3</name>
    <name evidence="9" type="ORF">KOR34_18770</name>
</gene>
<sequence length="650" mass="70658">MRSDRLAWPLLLLLLTVLVPSAGVVWMMREAVRNEQLAANQRLRDAYQTQLDAARQTLEQRWSERLRRLADRASDQQPAAAFAEIVASGEVDSLLISDANARVVYPDRPAPPPEEPAAQSAEWASARRLEFAERRFEAAAEAYALIARDAADEATRASARQSQVRCLLAAGEREAAVEVLQTQFAAQEVFDGQGRSPAAVAGLRLLELLPPDSPEWRGVADQLVARLNDYQQNPLLATQRRFLMEELRRWPELGSRLPTLPAETLAAEAAEAYDAGFATDSLRPTPLTGVWSQSLADGRVVALHHADKLRQRLLALTDDIALPSGVAFTAHQPGGEPSGLLLDAPLGEGVGQWRLGLEAAEGDPFAASSRQRHAVHLWITVLVIAATVVLAWLLIAALRQRLRLAQLKNDLVATVSHELKTPLASIRLLVDTLLAEGGSPTDANAREYLELISQENARLTRLIDNFLTFSRMERGSQRFASAPVEVQEVVRQAASVFREHVGDDGGALRVDPGPPAQVLGDADALVSAVVNLLENAWKYSGEAKRIELSAGVVDGRVAIVVRDNGIGLSTQSAARVFDRFYQVDQRVARDRGGCGLGLSIVRTIVEAHGGEATVESRPGEGSAFTLWLPELEPRRAAASERPAGEQEQPA</sequence>
<name>A0A5C5VGZ8_9BACT</name>
<evidence type="ECO:0000259" key="8">
    <source>
        <dbReference type="PROSITE" id="PS50109"/>
    </source>
</evidence>
<keyword evidence="4 9" id="KW-0808">Transferase</keyword>
<keyword evidence="10" id="KW-1185">Reference proteome</keyword>
<comment type="caution">
    <text evidence="9">The sequence shown here is derived from an EMBL/GenBank/DDBJ whole genome shotgun (WGS) entry which is preliminary data.</text>
</comment>
<dbReference type="CDD" id="cd00075">
    <property type="entry name" value="HATPase"/>
    <property type="match status" value="1"/>
</dbReference>
<dbReference type="InterPro" id="IPR036890">
    <property type="entry name" value="HATPase_C_sf"/>
</dbReference>
<evidence type="ECO:0000256" key="5">
    <source>
        <dbReference type="ARBA" id="ARBA00022777"/>
    </source>
</evidence>
<dbReference type="InterPro" id="IPR005467">
    <property type="entry name" value="His_kinase_dom"/>
</dbReference>
<dbReference type="Proteomes" id="UP000316714">
    <property type="component" value="Unassembled WGS sequence"/>
</dbReference>
<keyword evidence="6" id="KW-0902">Two-component regulatory system</keyword>
<dbReference type="EC" id="2.7.13.3" evidence="2"/>
<dbReference type="PANTHER" id="PTHR43711:SF1">
    <property type="entry name" value="HISTIDINE KINASE 1"/>
    <property type="match status" value="1"/>
</dbReference>
<keyword evidence="3" id="KW-0597">Phosphoprotein</keyword>
<keyword evidence="5 9" id="KW-0418">Kinase</keyword>
<reference evidence="9 10" key="1">
    <citation type="submission" date="2019-02" db="EMBL/GenBank/DDBJ databases">
        <title>Deep-cultivation of Planctomycetes and their phenomic and genomic characterization uncovers novel biology.</title>
        <authorList>
            <person name="Wiegand S."/>
            <person name="Jogler M."/>
            <person name="Boedeker C."/>
            <person name="Pinto D."/>
            <person name="Vollmers J."/>
            <person name="Rivas-Marin E."/>
            <person name="Kohn T."/>
            <person name="Peeters S.H."/>
            <person name="Heuer A."/>
            <person name="Rast P."/>
            <person name="Oberbeckmann S."/>
            <person name="Bunk B."/>
            <person name="Jeske O."/>
            <person name="Meyerdierks A."/>
            <person name="Storesund J.E."/>
            <person name="Kallscheuer N."/>
            <person name="Luecker S."/>
            <person name="Lage O.M."/>
            <person name="Pohl T."/>
            <person name="Merkel B.J."/>
            <person name="Hornburger P."/>
            <person name="Mueller R.-W."/>
            <person name="Bruemmer F."/>
            <person name="Labrenz M."/>
            <person name="Spormann A.M."/>
            <person name="Op Den Camp H."/>
            <person name="Overmann J."/>
            <person name="Amann R."/>
            <person name="Jetten M.S.M."/>
            <person name="Mascher T."/>
            <person name="Medema M.H."/>
            <person name="Devos D.P."/>
            <person name="Kaster A.-K."/>
            <person name="Ovreas L."/>
            <person name="Rohde M."/>
            <person name="Galperin M.Y."/>
            <person name="Jogler C."/>
        </authorList>
    </citation>
    <scope>NUCLEOTIDE SEQUENCE [LARGE SCALE GENOMIC DNA]</scope>
    <source>
        <strain evidence="9 10">KOR34</strain>
    </source>
</reference>
<dbReference type="Gene3D" id="1.10.287.130">
    <property type="match status" value="1"/>
</dbReference>
<dbReference type="InterPro" id="IPR004358">
    <property type="entry name" value="Sig_transdc_His_kin-like_C"/>
</dbReference>
<dbReference type="Pfam" id="PF00512">
    <property type="entry name" value="HisKA"/>
    <property type="match status" value="1"/>
</dbReference>
<proteinExistence type="predicted"/>
<dbReference type="Gene3D" id="3.30.565.10">
    <property type="entry name" value="Histidine kinase-like ATPase, C-terminal domain"/>
    <property type="match status" value="1"/>
</dbReference>
<evidence type="ECO:0000256" key="7">
    <source>
        <dbReference type="SAM" id="Phobius"/>
    </source>
</evidence>
<feature type="domain" description="Histidine kinase" evidence="8">
    <location>
        <begin position="414"/>
        <end position="632"/>
    </location>
</feature>
<dbReference type="SUPFAM" id="SSF55874">
    <property type="entry name" value="ATPase domain of HSP90 chaperone/DNA topoisomerase II/histidine kinase"/>
    <property type="match status" value="1"/>
</dbReference>
<protein>
    <recommendedName>
        <fullName evidence="2">histidine kinase</fullName>
        <ecNumber evidence="2">2.7.13.3</ecNumber>
    </recommendedName>
</protein>
<dbReference type="PROSITE" id="PS50109">
    <property type="entry name" value="HIS_KIN"/>
    <property type="match status" value="1"/>
</dbReference>
<evidence type="ECO:0000256" key="2">
    <source>
        <dbReference type="ARBA" id="ARBA00012438"/>
    </source>
</evidence>
<dbReference type="InterPro" id="IPR003594">
    <property type="entry name" value="HATPase_dom"/>
</dbReference>
<evidence type="ECO:0000313" key="10">
    <source>
        <dbReference type="Proteomes" id="UP000316714"/>
    </source>
</evidence>
<dbReference type="InterPro" id="IPR036097">
    <property type="entry name" value="HisK_dim/P_sf"/>
</dbReference>
<dbReference type="EMBL" id="SIHJ01000001">
    <property type="protein sequence ID" value="TWT36932.1"/>
    <property type="molecule type" value="Genomic_DNA"/>
</dbReference>
<dbReference type="InterPro" id="IPR050736">
    <property type="entry name" value="Sensor_HK_Regulatory"/>
</dbReference>
<evidence type="ECO:0000256" key="4">
    <source>
        <dbReference type="ARBA" id="ARBA00022679"/>
    </source>
</evidence>
<dbReference type="PRINTS" id="PR00344">
    <property type="entry name" value="BCTRLSENSOR"/>
</dbReference>
<dbReference type="FunFam" id="3.30.565.10:FF:000006">
    <property type="entry name" value="Sensor histidine kinase WalK"/>
    <property type="match status" value="1"/>
</dbReference>
<dbReference type="PANTHER" id="PTHR43711">
    <property type="entry name" value="TWO-COMPONENT HISTIDINE KINASE"/>
    <property type="match status" value="1"/>
</dbReference>
<keyword evidence="7" id="KW-0472">Membrane</keyword>
<dbReference type="RefSeq" id="WP_228714553.1">
    <property type="nucleotide sequence ID" value="NZ_SIHJ01000001.1"/>
</dbReference>
<evidence type="ECO:0000256" key="1">
    <source>
        <dbReference type="ARBA" id="ARBA00000085"/>
    </source>
</evidence>
<dbReference type="CDD" id="cd00082">
    <property type="entry name" value="HisKA"/>
    <property type="match status" value="1"/>
</dbReference>
<evidence type="ECO:0000256" key="6">
    <source>
        <dbReference type="ARBA" id="ARBA00023012"/>
    </source>
</evidence>
<keyword evidence="7" id="KW-0812">Transmembrane</keyword>
<dbReference type="AlphaFoldDB" id="A0A5C5VGZ8"/>
<evidence type="ECO:0000313" key="9">
    <source>
        <dbReference type="EMBL" id="TWT36932.1"/>
    </source>
</evidence>
<accession>A0A5C5VGZ8</accession>
<dbReference type="SMART" id="SM00387">
    <property type="entry name" value="HATPase_c"/>
    <property type="match status" value="1"/>
</dbReference>
<dbReference type="SUPFAM" id="SSF47384">
    <property type="entry name" value="Homodimeric domain of signal transducing histidine kinase"/>
    <property type="match status" value="1"/>
</dbReference>